<dbReference type="GO" id="GO:0005524">
    <property type="term" value="F:ATP binding"/>
    <property type="evidence" value="ECO:0007669"/>
    <property type="project" value="UniProtKB-KW"/>
</dbReference>
<dbReference type="Gene3D" id="3.30.470.20">
    <property type="entry name" value="ATP-grasp fold, B domain"/>
    <property type="match status" value="1"/>
</dbReference>
<dbReference type="EMBL" id="CAUJNA010003604">
    <property type="protein sequence ID" value="CAJ1405805.1"/>
    <property type="molecule type" value="Genomic_DNA"/>
</dbReference>
<dbReference type="PANTHER" id="PTHR12241">
    <property type="entry name" value="TUBULIN POLYGLUTAMYLASE"/>
    <property type="match status" value="1"/>
</dbReference>
<name>A0AA36JGI9_9DINO</name>
<dbReference type="GO" id="GO:0070740">
    <property type="term" value="F:tubulin-glutamic acid ligase activity"/>
    <property type="evidence" value="ECO:0007669"/>
    <property type="project" value="TreeGrafter"/>
</dbReference>
<dbReference type="GO" id="GO:0036064">
    <property type="term" value="C:ciliary basal body"/>
    <property type="evidence" value="ECO:0007669"/>
    <property type="project" value="TreeGrafter"/>
</dbReference>
<dbReference type="GO" id="GO:0015631">
    <property type="term" value="F:tubulin binding"/>
    <property type="evidence" value="ECO:0007669"/>
    <property type="project" value="TreeGrafter"/>
</dbReference>
<keyword evidence="6" id="KW-0732">Signal</keyword>
<evidence type="ECO:0000313" key="7">
    <source>
        <dbReference type="EMBL" id="CAJ1405805.1"/>
    </source>
</evidence>
<evidence type="ECO:0000256" key="5">
    <source>
        <dbReference type="ARBA" id="ARBA00049274"/>
    </source>
</evidence>
<protein>
    <recommendedName>
        <fullName evidence="4">Tubulin--tyrosine ligase-like protein 5</fullName>
    </recommendedName>
</protein>
<keyword evidence="2" id="KW-0547">Nucleotide-binding</keyword>
<accession>A0AA36JGI9</accession>
<dbReference type="Proteomes" id="UP001178507">
    <property type="component" value="Unassembled WGS sequence"/>
</dbReference>
<comment type="caution">
    <text evidence="7">The sequence shown here is derived from an EMBL/GenBank/DDBJ whole genome shotgun (WGS) entry which is preliminary data.</text>
</comment>
<gene>
    <name evidence="7" type="ORF">EVOR1521_LOCUS27927</name>
</gene>
<keyword evidence="3" id="KW-0067">ATP-binding</keyword>
<evidence type="ECO:0000256" key="3">
    <source>
        <dbReference type="ARBA" id="ARBA00022840"/>
    </source>
</evidence>
<proteinExistence type="predicted"/>
<dbReference type="InterPro" id="IPR004344">
    <property type="entry name" value="TTL/TTLL_fam"/>
</dbReference>
<dbReference type="GO" id="GO:0000226">
    <property type="term" value="P:microtubule cytoskeleton organization"/>
    <property type="evidence" value="ECO:0007669"/>
    <property type="project" value="TreeGrafter"/>
</dbReference>
<dbReference type="PANTHER" id="PTHR12241:SF145">
    <property type="entry name" value="TUBULIN POLYGLUTAMYLASE TTLL5"/>
    <property type="match status" value="1"/>
</dbReference>
<organism evidence="7 8">
    <name type="scientific">Effrenium voratum</name>
    <dbReference type="NCBI Taxonomy" id="2562239"/>
    <lineage>
        <taxon>Eukaryota</taxon>
        <taxon>Sar</taxon>
        <taxon>Alveolata</taxon>
        <taxon>Dinophyceae</taxon>
        <taxon>Suessiales</taxon>
        <taxon>Symbiodiniaceae</taxon>
        <taxon>Effrenium</taxon>
    </lineage>
</organism>
<comment type="catalytic activity">
    <reaction evidence="5">
        <text>L-glutamyl-[protein] + L-glutamate + ATP = gamma-L-glutamyl-L-glutamyl-[protein] + ADP + phosphate + H(+)</text>
        <dbReference type="Rhea" id="RHEA:60144"/>
        <dbReference type="Rhea" id="RHEA-COMP:10208"/>
        <dbReference type="Rhea" id="RHEA-COMP:15517"/>
        <dbReference type="ChEBI" id="CHEBI:15378"/>
        <dbReference type="ChEBI" id="CHEBI:29973"/>
        <dbReference type="ChEBI" id="CHEBI:29985"/>
        <dbReference type="ChEBI" id="CHEBI:30616"/>
        <dbReference type="ChEBI" id="CHEBI:43474"/>
        <dbReference type="ChEBI" id="CHEBI:143622"/>
        <dbReference type="ChEBI" id="CHEBI:456216"/>
    </reaction>
    <physiologicalReaction direction="left-to-right" evidence="5">
        <dbReference type="Rhea" id="RHEA:60145"/>
    </physiologicalReaction>
</comment>
<feature type="signal peptide" evidence="6">
    <location>
        <begin position="1"/>
        <end position="20"/>
    </location>
</feature>
<feature type="chain" id="PRO_5041267154" description="Tubulin--tyrosine ligase-like protein 5" evidence="6">
    <location>
        <begin position="21"/>
        <end position="390"/>
    </location>
</feature>
<dbReference type="SUPFAM" id="SSF56059">
    <property type="entry name" value="Glutathione synthetase ATP-binding domain-like"/>
    <property type="match status" value="1"/>
</dbReference>
<evidence type="ECO:0000256" key="4">
    <source>
        <dbReference type="ARBA" id="ARBA00041448"/>
    </source>
</evidence>
<evidence type="ECO:0000256" key="6">
    <source>
        <dbReference type="SAM" id="SignalP"/>
    </source>
</evidence>
<keyword evidence="8" id="KW-1185">Reference proteome</keyword>
<evidence type="ECO:0000256" key="2">
    <source>
        <dbReference type="ARBA" id="ARBA00022741"/>
    </source>
</evidence>
<evidence type="ECO:0000313" key="8">
    <source>
        <dbReference type="Proteomes" id="UP001178507"/>
    </source>
</evidence>
<dbReference type="Pfam" id="PF03133">
    <property type="entry name" value="TTL"/>
    <property type="match status" value="1"/>
</dbReference>
<dbReference type="AlphaFoldDB" id="A0AA36JGI9"/>
<keyword evidence="1" id="KW-0436">Ligase</keyword>
<sequence>MMRRARVFLWPLLLVVTFCARDLRFVPVPAACRSRRSFSRIAARAEAFTAGDLALGGLFLGFCGAYLPQALGLNGRAWQAGNIRYFTNRGTAAFSEAARTLAEKHPGFQEDVVFTYFDTFQGELPYMGRPARLVQLISREVTDVYDHKRGLEERLREYNCASGPFAETYFSKEEALAASEGEEAVLFFAKAPGESGGRGIRVLRREEVLSADISSDYVLQRGVQDLELIDGRKFVVRFYLLVYDHRIYLHEMGVLIVHGARYDPTSVEDTVQVRHDWYDDASDTRLLLLQSVDEGPRWREAIAAQLRAAAPALAPLLAASSTSRYVVVGGDALLRSNGESKLIELNMYPNLFADRELVDDQVYKPLTEDILSLILFNQLSNRFEEIKHED</sequence>
<evidence type="ECO:0000256" key="1">
    <source>
        <dbReference type="ARBA" id="ARBA00022598"/>
    </source>
</evidence>
<reference evidence="7" key="1">
    <citation type="submission" date="2023-08" db="EMBL/GenBank/DDBJ databases">
        <authorList>
            <person name="Chen Y."/>
            <person name="Shah S."/>
            <person name="Dougan E. K."/>
            <person name="Thang M."/>
            <person name="Chan C."/>
        </authorList>
    </citation>
    <scope>NUCLEOTIDE SEQUENCE</scope>
</reference>